<dbReference type="AlphaFoldDB" id="A0A6A5C9G0"/>
<proteinExistence type="predicted"/>
<keyword evidence="2" id="KW-1185">Reference proteome</keyword>
<dbReference type="OMA" id="NYNNDAR"/>
<dbReference type="GeneID" id="68117872"/>
<accession>A0A6A5C9G0</accession>
<dbReference type="SUPFAM" id="SSF117281">
    <property type="entry name" value="Kelch motif"/>
    <property type="match status" value="1"/>
</dbReference>
<name>A0A6A5C9G0_NAEFO</name>
<dbReference type="VEuPathDB" id="AmoebaDB:FDP41_010657"/>
<dbReference type="InterPro" id="IPR015915">
    <property type="entry name" value="Kelch-typ_b-propeller"/>
</dbReference>
<dbReference type="Proteomes" id="UP000444721">
    <property type="component" value="Unassembled WGS sequence"/>
</dbReference>
<dbReference type="Pfam" id="PF24681">
    <property type="entry name" value="Kelch_KLHDC2_KLHL20_DRC7"/>
    <property type="match status" value="1"/>
</dbReference>
<dbReference type="RefSeq" id="XP_044568305.1">
    <property type="nucleotide sequence ID" value="XM_044700979.1"/>
</dbReference>
<dbReference type="VEuPathDB" id="AmoebaDB:NfTy_013820"/>
<dbReference type="InterPro" id="IPR006652">
    <property type="entry name" value="Kelch_1"/>
</dbReference>
<reference evidence="1 2" key="1">
    <citation type="journal article" date="2019" name="Sci. Rep.">
        <title>Nanopore sequencing improves the draft genome of the human pathogenic amoeba Naegleria fowleri.</title>
        <authorList>
            <person name="Liechti N."/>
            <person name="Schurch N."/>
            <person name="Bruggmann R."/>
            <person name="Wittwer M."/>
        </authorList>
    </citation>
    <scope>NUCLEOTIDE SEQUENCE [LARGE SCALE GENOMIC DNA]</scope>
    <source>
        <strain evidence="1 2">ATCC 30894</strain>
    </source>
</reference>
<dbReference type="Gene3D" id="2.120.10.80">
    <property type="entry name" value="Kelch-type beta propeller"/>
    <property type="match status" value="1"/>
</dbReference>
<comment type="caution">
    <text evidence="1">The sequence shown here is derived from an EMBL/GenBank/DDBJ whole genome shotgun (WGS) entry which is preliminary data.</text>
</comment>
<organism evidence="1 2">
    <name type="scientific">Naegleria fowleri</name>
    <name type="common">Brain eating amoeba</name>
    <dbReference type="NCBI Taxonomy" id="5763"/>
    <lineage>
        <taxon>Eukaryota</taxon>
        <taxon>Discoba</taxon>
        <taxon>Heterolobosea</taxon>
        <taxon>Tetramitia</taxon>
        <taxon>Eutetramitia</taxon>
        <taxon>Vahlkampfiidae</taxon>
        <taxon>Naegleria</taxon>
    </lineage>
</organism>
<gene>
    <name evidence="1" type="ORF">FDP41_010657</name>
</gene>
<dbReference type="EMBL" id="VFQX01000006">
    <property type="protein sequence ID" value="KAF0983592.1"/>
    <property type="molecule type" value="Genomic_DNA"/>
</dbReference>
<dbReference type="PANTHER" id="PTHR23244">
    <property type="entry name" value="KELCH REPEAT DOMAIN"/>
    <property type="match status" value="1"/>
</dbReference>
<dbReference type="VEuPathDB" id="AmoebaDB:NF0082230"/>
<sequence length="439" mass="50201">MSSNHDEEDQVDFVALGNDDSSSGKIHPTPIKHVPVDFVCRFHHNLPDLENINPTFLGPENELTHCPCVVVFGGTETFGAFTQTNSMYVLECGNIASRNQVVSLCNQEQIDYYVDGNLISNQKGNDKYDESSSTSSRSEFLFQWKEIEYGSSEQIPSAREFPCFSYERHSQKCYLFGGYGGHYFNDVWEFNLRNKTWTRLVTQGNVPSARCGCSGMANRFGLVVFGGFNGTYLDDFYFLDFKSKTWIKIDSRSMNDSPRTLTVLTNNSFISDCSFFIFGGYSGTQYKNDFFAFDFNYNNDARHLGKWKYSLRNLTPTNSSFKANSLMLRGLSSIYGTHMAPGHHSLLISGYMNNTSVLYELEEKTKTLYVYDIPSTAQEFDTEIDSSLVFELDERTVGVLSKHCLLVLGVRSFKLDFPFLCFRRLYKPEAYSDVRFEWK</sequence>
<dbReference type="OrthoDB" id="10251809at2759"/>
<dbReference type="SMART" id="SM00612">
    <property type="entry name" value="Kelch"/>
    <property type="match status" value="2"/>
</dbReference>
<protein>
    <submittedName>
        <fullName evidence="1">Uncharacterized protein</fullName>
    </submittedName>
</protein>
<evidence type="ECO:0000313" key="1">
    <source>
        <dbReference type="EMBL" id="KAF0983592.1"/>
    </source>
</evidence>
<evidence type="ECO:0000313" key="2">
    <source>
        <dbReference type="Proteomes" id="UP000444721"/>
    </source>
</evidence>